<protein>
    <submittedName>
        <fullName evidence="2">Uncharacterized protein</fullName>
    </submittedName>
</protein>
<dbReference type="PANTHER" id="PTHR37187:SF19">
    <property type="entry name" value="(RAPE) HYPOTHETICAL PROTEIN"/>
    <property type="match status" value="1"/>
</dbReference>
<evidence type="ECO:0000256" key="1">
    <source>
        <dbReference type="SAM" id="MobiDB-lite"/>
    </source>
</evidence>
<gene>
    <name evidence="2" type="ORF">EUGRSUZ_E02910</name>
</gene>
<feature type="compositionally biased region" description="Basic and acidic residues" evidence="1">
    <location>
        <begin position="51"/>
        <end position="66"/>
    </location>
</feature>
<feature type="region of interest" description="Disordered" evidence="1">
    <location>
        <begin position="1"/>
        <end position="100"/>
    </location>
</feature>
<dbReference type="FunCoup" id="A0A059C707">
    <property type="interactions" value="862"/>
</dbReference>
<dbReference type="EMBL" id="KK198757">
    <property type="protein sequence ID" value="KCW74263.1"/>
    <property type="molecule type" value="Genomic_DNA"/>
</dbReference>
<dbReference type="Gramene" id="KCW74263">
    <property type="protein sequence ID" value="KCW74263"/>
    <property type="gene ID" value="EUGRSUZ_E02910"/>
</dbReference>
<feature type="compositionally biased region" description="Basic residues" evidence="1">
    <location>
        <begin position="1"/>
        <end position="15"/>
    </location>
</feature>
<name>A0A059C707_EUCGR</name>
<reference evidence="2" key="1">
    <citation type="submission" date="2013-07" db="EMBL/GenBank/DDBJ databases">
        <title>The genome of Eucalyptus grandis.</title>
        <authorList>
            <person name="Schmutz J."/>
            <person name="Hayes R."/>
            <person name="Myburg A."/>
            <person name="Tuskan G."/>
            <person name="Grattapaglia D."/>
            <person name="Rokhsar D.S."/>
        </authorList>
    </citation>
    <scope>NUCLEOTIDE SEQUENCE</scope>
    <source>
        <tissue evidence="2">Leaf extractions</tissue>
    </source>
</reference>
<organism evidence="2">
    <name type="scientific">Eucalyptus grandis</name>
    <name type="common">Flooded gum</name>
    <dbReference type="NCBI Taxonomy" id="71139"/>
    <lineage>
        <taxon>Eukaryota</taxon>
        <taxon>Viridiplantae</taxon>
        <taxon>Streptophyta</taxon>
        <taxon>Embryophyta</taxon>
        <taxon>Tracheophyta</taxon>
        <taxon>Spermatophyta</taxon>
        <taxon>Magnoliopsida</taxon>
        <taxon>eudicotyledons</taxon>
        <taxon>Gunneridae</taxon>
        <taxon>Pentapetalae</taxon>
        <taxon>rosids</taxon>
        <taxon>malvids</taxon>
        <taxon>Myrtales</taxon>
        <taxon>Myrtaceae</taxon>
        <taxon>Myrtoideae</taxon>
        <taxon>Eucalypteae</taxon>
        <taxon>Eucalyptus</taxon>
    </lineage>
</organism>
<dbReference type="KEGG" id="egr:104445103"/>
<sequence length="205" mass="22273">MASAAKRRKAARKKKKELESHVASNSHENGDLMSENGKDSDGGVQSNSPTSEDHPHSFDEGKEGLKNGESPTLPRASTDKPLEPNAAVQIGDEMEAGDDLQIERRDVEEAVGKENDGLGSELKSNGILTVEIVEKEETEEESEGTRVSIERLEVAKELCNGESESLPMANSAEKLPEVPMIPTVVRRTSWMNFCGLLDLITGSRT</sequence>
<dbReference type="OrthoDB" id="1657099at2759"/>
<accession>A0A059C707</accession>
<dbReference type="AlphaFoldDB" id="A0A059C707"/>
<dbReference type="PANTHER" id="PTHR37187">
    <property type="entry name" value="EXPRESSED PROTEIN"/>
    <property type="match status" value="1"/>
</dbReference>
<evidence type="ECO:0000313" key="2">
    <source>
        <dbReference type="EMBL" id="KCW74263.1"/>
    </source>
</evidence>
<proteinExistence type="predicted"/>
<dbReference type="InParanoid" id="A0A059C707"/>